<dbReference type="SUPFAM" id="SSF49723">
    <property type="entry name" value="Lipase/lipooxygenase domain (PLAT/LH2 domain)"/>
    <property type="match status" value="3"/>
</dbReference>
<feature type="domain" description="PLAT" evidence="3">
    <location>
        <begin position="190"/>
        <end position="305"/>
    </location>
</feature>
<dbReference type="InterPro" id="IPR052970">
    <property type="entry name" value="Inner_ear_hair_cell_LOXHD"/>
</dbReference>
<dbReference type="SMART" id="SM00308">
    <property type="entry name" value="LH2"/>
    <property type="match status" value="1"/>
</dbReference>
<protein>
    <submittedName>
        <fullName evidence="5">PLAT domain-containing protein</fullName>
    </submittedName>
</protein>
<evidence type="ECO:0000313" key="4">
    <source>
        <dbReference type="Proteomes" id="UP000887569"/>
    </source>
</evidence>
<name>A0A915B332_PARUN</name>
<reference evidence="5" key="1">
    <citation type="submission" date="2022-11" db="UniProtKB">
        <authorList>
            <consortium name="WormBaseParasite"/>
        </authorList>
    </citation>
    <scope>IDENTIFICATION</scope>
</reference>
<dbReference type="Pfam" id="PF01477">
    <property type="entry name" value="PLAT"/>
    <property type="match status" value="3"/>
</dbReference>
<feature type="domain" description="PLAT" evidence="3">
    <location>
        <begin position="47"/>
        <end position="171"/>
    </location>
</feature>
<dbReference type="Proteomes" id="UP000887569">
    <property type="component" value="Unplaced"/>
</dbReference>
<comment type="caution">
    <text evidence="1">Lacks conserved residue(s) required for the propagation of feature annotation.</text>
</comment>
<accession>A0A915B332</accession>
<evidence type="ECO:0000313" key="5">
    <source>
        <dbReference type="WBParaSite" id="PgR023_g060_t01"/>
    </source>
</evidence>
<dbReference type="AlphaFoldDB" id="A0A915B332"/>
<dbReference type="InterPro" id="IPR001024">
    <property type="entry name" value="PLAT/LH2_dom"/>
</dbReference>
<organism evidence="4 5">
    <name type="scientific">Parascaris univalens</name>
    <name type="common">Nematode worm</name>
    <dbReference type="NCBI Taxonomy" id="6257"/>
    <lineage>
        <taxon>Eukaryota</taxon>
        <taxon>Metazoa</taxon>
        <taxon>Ecdysozoa</taxon>
        <taxon>Nematoda</taxon>
        <taxon>Chromadorea</taxon>
        <taxon>Rhabditida</taxon>
        <taxon>Spirurina</taxon>
        <taxon>Ascaridomorpha</taxon>
        <taxon>Ascaridoidea</taxon>
        <taxon>Ascarididae</taxon>
        <taxon>Parascaris</taxon>
    </lineage>
</organism>
<feature type="compositionally biased region" description="Polar residues" evidence="2">
    <location>
        <begin position="1"/>
        <end position="11"/>
    </location>
</feature>
<dbReference type="PROSITE" id="PS50095">
    <property type="entry name" value="PLAT"/>
    <property type="match status" value="2"/>
</dbReference>
<feature type="compositionally biased region" description="Acidic residues" evidence="2">
    <location>
        <begin position="31"/>
        <end position="41"/>
    </location>
</feature>
<dbReference type="PANTHER" id="PTHR45901:SF7">
    <property type="entry name" value="OXYGEN-REGULATED PROTEIN 1"/>
    <property type="match status" value="1"/>
</dbReference>
<dbReference type="InterPro" id="IPR036392">
    <property type="entry name" value="PLAT/LH2_dom_sf"/>
</dbReference>
<dbReference type="Gene3D" id="2.60.60.20">
    <property type="entry name" value="PLAT/LH2 domain"/>
    <property type="match status" value="3"/>
</dbReference>
<evidence type="ECO:0000259" key="3">
    <source>
        <dbReference type="PROSITE" id="PS50095"/>
    </source>
</evidence>
<keyword evidence="4" id="KW-1185">Reference proteome</keyword>
<feature type="region of interest" description="Disordered" evidence="2">
    <location>
        <begin position="1"/>
        <end position="47"/>
    </location>
</feature>
<evidence type="ECO:0000256" key="2">
    <source>
        <dbReference type="SAM" id="MobiDB-lite"/>
    </source>
</evidence>
<dbReference type="WBParaSite" id="PgR023_g060_t01">
    <property type="protein sequence ID" value="PgR023_g060_t01"/>
    <property type="gene ID" value="PgR023_g060"/>
</dbReference>
<proteinExistence type="predicted"/>
<dbReference type="PANTHER" id="PTHR45901">
    <property type="entry name" value="PROTEIN CBG12474"/>
    <property type="match status" value="1"/>
</dbReference>
<sequence>QQIIESASAQHSAIDEEDGSNKSEQAVAAESQDESNTEMEQDGEKGMTYTVSVITGNRWAADSDKDLYIILYGDSDKSDKCPLRQDYINWLQTNEPKFRQNRMDSFHIETTELGTLQKIIVGHEFVGYGAGIFIERVLVTENIADGRQFLFECGKWLDSGQVDGKIERMIKTTAFYYISSIPEDNTSSKGRWELILHTGKKDGTGGTTSNLNIVGYGTQGSSITTRIYDSNFATAPSTSLVQVDFGDIGDLLKIRIEVDGSGVSPDYFLNKVELRDLDTEERMVCFVGKWLRWKGNEKHVQPYREFPVFRAAFEPLNIITYEGKMRLASVDRRHLLEEDGQLQIFGEIGETGRFPVSLQFKPDQKTEIGFKTEAASIGRIHGVRLFVTSDEIGEQLYEGLCVLQAIYDRRGVVGINIASNWLIDRVLIRESPHAPYRFVLKHSRVKPIEEDGELFKEIVLSEMEGLPTKVGKKKARKREKPQYILSMVIADHSTLIPNVTLCAEQACAQMSIIDKTPVNGIISFQHKEQDVGLILKLRIEVDSAQRLLHVPAEGSVHADEEVLEIRRMCLVDTANGDELRFANINAVFTSSSVREFAAVWPDIPPLAVIRYQITITSGECVGNFEVLIKLKGSRGDTGLRKLVNNGTPQFQPNTNSIFDIEAVTIGDPQMVELVLQNDEDNFVWKCEQLHVLDGETSLYYIFHFEKPFVRALKAQCSNVCPFTSAL</sequence>
<evidence type="ECO:0000256" key="1">
    <source>
        <dbReference type="PROSITE-ProRule" id="PRU00152"/>
    </source>
</evidence>